<proteinExistence type="inferred from homology"/>
<reference evidence="7 8" key="1">
    <citation type="submission" date="2021-03" db="EMBL/GenBank/DDBJ databases">
        <title>Sequencing the genomes of 1000 actinobacteria strains.</title>
        <authorList>
            <person name="Klenk H.-P."/>
        </authorList>
    </citation>
    <scope>NUCLEOTIDE SEQUENCE [LARGE SCALE GENOMIC DNA]</scope>
    <source>
        <strain evidence="7 8">DSM 18824</strain>
    </source>
</reference>
<dbReference type="PANTHER" id="PTHR43301:SF3">
    <property type="entry name" value="ARABINAN ENDO-1,5-ALPHA-L-ARABINOSIDASE A-RELATED"/>
    <property type="match status" value="1"/>
</dbReference>
<evidence type="ECO:0000256" key="1">
    <source>
        <dbReference type="ARBA" id="ARBA00004834"/>
    </source>
</evidence>
<dbReference type="RefSeq" id="WP_209695790.1">
    <property type="nucleotide sequence ID" value="NZ_BAAAVU010000006.1"/>
</dbReference>
<dbReference type="Gene3D" id="2.60.120.560">
    <property type="entry name" value="Exo-inulinase, domain 1"/>
    <property type="match status" value="1"/>
</dbReference>
<dbReference type="SUPFAM" id="SSF49899">
    <property type="entry name" value="Concanavalin A-like lectins/glucanases"/>
    <property type="match status" value="1"/>
</dbReference>
<keyword evidence="8" id="KW-1185">Reference proteome</keyword>
<dbReference type="Pfam" id="PF06439">
    <property type="entry name" value="3keto-disac_hyd"/>
    <property type="match status" value="1"/>
</dbReference>
<organism evidence="7 8">
    <name type="scientific">Kribbella aluminosa</name>
    <dbReference type="NCBI Taxonomy" id="416017"/>
    <lineage>
        <taxon>Bacteria</taxon>
        <taxon>Bacillati</taxon>
        <taxon>Actinomycetota</taxon>
        <taxon>Actinomycetes</taxon>
        <taxon>Propionibacteriales</taxon>
        <taxon>Kribbellaceae</taxon>
        <taxon>Kribbella</taxon>
    </lineage>
</organism>
<dbReference type="InterPro" id="IPR010496">
    <property type="entry name" value="AL/BT2_dom"/>
</dbReference>
<feature type="chain" id="PRO_5045167433" description="3-keto-alpha-glucoside-1,2-lyase/3-keto-2-hydroxy-glucal hydratase domain-containing protein" evidence="5">
    <location>
        <begin position="30"/>
        <end position="737"/>
    </location>
</feature>
<dbReference type="InterPro" id="IPR013320">
    <property type="entry name" value="ConA-like_dom_sf"/>
</dbReference>
<comment type="similarity">
    <text evidence="2">Belongs to the glycosyl hydrolase 43 family.</text>
</comment>
<gene>
    <name evidence="7" type="ORF">JOF29_004226</name>
</gene>
<feature type="signal peptide" evidence="5">
    <location>
        <begin position="1"/>
        <end position="29"/>
    </location>
</feature>
<keyword evidence="3" id="KW-0378">Hydrolase</keyword>
<dbReference type="InterPro" id="IPR006710">
    <property type="entry name" value="Glyco_hydro_43"/>
</dbReference>
<evidence type="ECO:0000259" key="6">
    <source>
        <dbReference type="Pfam" id="PF06439"/>
    </source>
</evidence>
<evidence type="ECO:0000256" key="5">
    <source>
        <dbReference type="SAM" id="SignalP"/>
    </source>
</evidence>
<evidence type="ECO:0000256" key="3">
    <source>
        <dbReference type="ARBA" id="ARBA00022801"/>
    </source>
</evidence>
<dbReference type="InterPro" id="IPR023296">
    <property type="entry name" value="Glyco_hydro_beta-prop_sf"/>
</dbReference>
<dbReference type="SUPFAM" id="SSF75005">
    <property type="entry name" value="Arabinanase/levansucrase/invertase"/>
    <property type="match status" value="1"/>
</dbReference>
<sequence length="737" mass="79136">MPRNRFFRPLLAGLVAATVTVAGLPSVGAAPSRPTYTNPLMSDVAQAFSDAGLIRAKDGAWYAYATNTSLTRENAQNGGPAHLIPVVRSTDLVHWTFLGDAFSEANHPQWAGWPQKGYWAPDVRYVDGEYYMYYSAPGSTSLDAAIGLATAPTPAGPWTDVGHPVVNFVKDSEVMEIDPMMFIDSDGTKYLYYGSFRKGGIHVVRLTADGRNTAGESTQVVSGERGEGTWVQKRGPWYYLFYSGYGCCMGSDGGGGYPLLAGRSTSPTGPFVDENGRSLTSNQPGGSIVNSFNGNSLDATGHNAITVDRSGQEWNLVNSDIRADHSWGGRPQSMDRLDWVGGWPTVRAGQWTSDTPQPAADAAWTVGSSFDSSDLAGWRAVAGEWTGNDGYAASTSPSALLVSQKSGTADYRVEADLRTSSGPAGLVFGYRSARNYAVAWLDPQRGVLRVDQRVGGKVVSTTERPLYQGFRYDTWHSVTVEVRNGRAAVQVAPSIGDNPLGEIDVQLAPGLTGPAQLGLTGTAQGDNLAMNKLYQPVTHKIADPQVGKLLPGYSDEFTGQDTGWQWTGPNQGQVANGQLNWDTQATNLSTDATVALRDAPDGDFTVETKLTLPFASTTGNGRAGLIAWTSRTNSLQLAPTRTNAVQQAFLWPGADPSPWPEAIQLGPSADTMWLRLRHTTRDGQHLFQAATSLDGKHWQWGSYWYLPAGPLKFGLISMGGAGSTAHFDYVRTYGASS</sequence>
<dbReference type="Pfam" id="PF04616">
    <property type="entry name" value="Glyco_hydro_43"/>
    <property type="match status" value="1"/>
</dbReference>
<accession>A0ABS4UNC8</accession>
<protein>
    <recommendedName>
        <fullName evidence="6">3-keto-alpha-glucoside-1,2-lyase/3-keto-2-hydroxy-glucal hydratase domain-containing protein</fullName>
    </recommendedName>
</protein>
<keyword evidence="5" id="KW-0732">Signal</keyword>
<comment type="caution">
    <text evidence="7">The sequence shown here is derived from an EMBL/GenBank/DDBJ whole genome shotgun (WGS) entry which is preliminary data.</text>
</comment>
<feature type="domain" description="3-keto-alpha-glucoside-1,2-lyase/3-keto-2-hydroxy-glucal hydratase" evidence="6">
    <location>
        <begin position="368"/>
        <end position="489"/>
    </location>
</feature>
<dbReference type="Proteomes" id="UP000755585">
    <property type="component" value="Unassembled WGS sequence"/>
</dbReference>
<evidence type="ECO:0000313" key="7">
    <source>
        <dbReference type="EMBL" id="MBP2353143.1"/>
    </source>
</evidence>
<evidence type="ECO:0000256" key="2">
    <source>
        <dbReference type="ARBA" id="ARBA00009865"/>
    </source>
</evidence>
<dbReference type="EMBL" id="JAGINT010000001">
    <property type="protein sequence ID" value="MBP2353143.1"/>
    <property type="molecule type" value="Genomic_DNA"/>
</dbReference>
<comment type="pathway">
    <text evidence="1">Glycan metabolism; L-arabinan degradation.</text>
</comment>
<evidence type="ECO:0000256" key="4">
    <source>
        <dbReference type="ARBA" id="ARBA00023295"/>
    </source>
</evidence>
<dbReference type="Gene3D" id="2.60.120.200">
    <property type="match status" value="1"/>
</dbReference>
<dbReference type="Gene3D" id="2.115.10.20">
    <property type="entry name" value="Glycosyl hydrolase domain, family 43"/>
    <property type="match status" value="1"/>
</dbReference>
<dbReference type="InterPro" id="IPR050727">
    <property type="entry name" value="GH43_arabinanases"/>
</dbReference>
<evidence type="ECO:0000313" key="8">
    <source>
        <dbReference type="Proteomes" id="UP000755585"/>
    </source>
</evidence>
<dbReference type="PANTHER" id="PTHR43301">
    <property type="entry name" value="ARABINAN ENDO-1,5-ALPHA-L-ARABINOSIDASE"/>
    <property type="match status" value="1"/>
</dbReference>
<keyword evidence="4" id="KW-0326">Glycosidase</keyword>
<name>A0ABS4UNC8_9ACTN</name>